<feature type="non-terminal residue" evidence="1">
    <location>
        <position position="38"/>
    </location>
</feature>
<reference evidence="1 2" key="1">
    <citation type="journal article" date="2016" name="Mol. Biol. Evol.">
        <title>Genome-Wide Survey of Gut Fungi (Harpellales) Reveals the First Horizontally Transferred Ubiquitin Gene from a Mosquito Host.</title>
        <authorList>
            <person name="Wang Y."/>
            <person name="White M.M."/>
            <person name="Kvist S."/>
            <person name="Moncalvo J.M."/>
        </authorList>
    </citation>
    <scope>NUCLEOTIDE SEQUENCE [LARGE SCALE GENOMIC DNA]</scope>
    <source>
        <strain evidence="1 2">ALG-7-W6</strain>
    </source>
</reference>
<gene>
    <name evidence="1" type="ORF">AYI68_g6564</name>
</gene>
<evidence type="ECO:0000313" key="2">
    <source>
        <dbReference type="Proteomes" id="UP000187455"/>
    </source>
</evidence>
<comment type="caution">
    <text evidence="1">The sequence shown here is derived from an EMBL/GenBank/DDBJ whole genome shotgun (WGS) entry which is preliminary data.</text>
</comment>
<organism evidence="1 2">
    <name type="scientific">Smittium mucronatum</name>
    <dbReference type="NCBI Taxonomy" id="133383"/>
    <lineage>
        <taxon>Eukaryota</taxon>
        <taxon>Fungi</taxon>
        <taxon>Fungi incertae sedis</taxon>
        <taxon>Zoopagomycota</taxon>
        <taxon>Kickxellomycotina</taxon>
        <taxon>Harpellomycetes</taxon>
        <taxon>Harpellales</taxon>
        <taxon>Legeriomycetaceae</taxon>
        <taxon>Smittium</taxon>
    </lineage>
</organism>
<protein>
    <submittedName>
        <fullName evidence="1">Uncharacterized protein</fullName>
    </submittedName>
</protein>
<dbReference type="Proteomes" id="UP000187455">
    <property type="component" value="Unassembled WGS sequence"/>
</dbReference>
<name>A0A1R0GR48_9FUNG</name>
<proteinExistence type="predicted"/>
<keyword evidence="2" id="KW-1185">Reference proteome</keyword>
<accession>A0A1R0GR48</accession>
<dbReference type="AlphaFoldDB" id="A0A1R0GR48"/>
<evidence type="ECO:0000313" key="1">
    <source>
        <dbReference type="EMBL" id="OLY79369.1"/>
    </source>
</evidence>
<dbReference type="EMBL" id="LSSL01004559">
    <property type="protein sequence ID" value="OLY79369.1"/>
    <property type="molecule type" value="Genomic_DNA"/>
</dbReference>
<sequence length="38" mass="4175">MNTNTIKKFKKKLKNFPTQLRSAALAAPYPLGIGSRGL</sequence>